<dbReference type="InterPro" id="IPR041577">
    <property type="entry name" value="RT_RNaseH_2"/>
</dbReference>
<evidence type="ECO:0000259" key="2">
    <source>
        <dbReference type="Pfam" id="PF17919"/>
    </source>
</evidence>
<organism evidence="3 4">
    <name type="scientific">Daphnia magna</name>
    <dbReference type="NCBI Taxonomy" id="35525"/>
    <lineage>
        <taxon>Eukaryota</taxon>
        <taxon>Metazoa</taxon>
        <taxon>Ecdysozoa</taxon>
        <taxon>Arthropoda</taxon>
        <taxon>Crustacea</taxon>
        <taxon>Branchiopoda</taxon>
        <taxon>Diplostraca</taxon>
        <taxon>Cladocera</taxon>
        <taxon>Anomopoda</taxon>
        <taxon>Daphniidae</taxon>
        <taxon>Daphnia</taxon>
    </lineage>
</organism>
<dbReference type="Gene3D" id="3.30.70.270">
    <property type="match status" value="2"/>
</dbReference>
<dbReference type="EC" id="2.7.7.49" evidence="1"/>
<dbReference type="Proteomes" id="UP000076858">
    <property type="component" value="Unassembled WGS sequence"/>
</dbReference>
<reference evidence="3 4" key="1">
    <citation type="submission" date="2016-03" db="EMBL/GenBank/DDBJ databases">
        <title>EvidentialGene: Evidence-directed Construction of Genes on Genomes.</title>
        <authorList>
            <person name="Gilbert D.G."/>
            <person name="Choi J.-H."/>
            <person name="Mockaitis K."/>
            <person name="Colbourne J."/>
            <person name="Pfrender M."/>
        </authorList>
    </citation>
    <scope>NUCLEOTIDE SEQUENCE [LARGE SCALE GENOMIC DNA]</scope>
    <source>
        <strain evidence="3 4">Xinb3</strain>
        <tissue evidence="3">Complete organism</tissue>
    </source>
</reference>
<dbReference type="InterPro" id="IPR043128">
    <property type="entry name" value="Rev_trsase/Diguanyl_cyclase"/>
</dbReference>
<dbReference type="GO" id="GO:0003964">
    <property type="term" value="F:RNA-directed DNA polymerase activity"/>
    <property type="evidence" value="ECO:0007669"/>
    <property type="project" value="UniProtKB-EC"/>
</dbReference>
<dbReference type="FunFam" id="3.30.70.270:FF:000020">
    <property type="entry name" value="Transposon Tf2-6 polyprotein-like Protein"/>
    <property type="match status" value="1"/>
</dbReference>
<evidence type="ECO:0000313" key="4">
    <source>
        <dbReference type="Proteomes" id="UP000076858"/>
    </source>
</evidence>
<dbReference type="STRING" id="35525.A0A164ZN07"/>
<protein>
    <recommendedName>
        <fullName evidence="1">RNA-directed DNA polymerase</fullName>
        <ecNumber evidence="1">2.7.7.49</ecNumber>
    </recommendedName>
</protein>
<keyword evidence="4" id="KW-1185">Reference proteome</keyword>
<dbReference type="EMBL" id="LRGB01000700">
    <property type="protein sequence ID" value="KZS16534.1"/>
    <property type="molecule type" value="Genomic_DNA"/>
</dbReference>
<evidence type="ECO:0000313" key="3">
    <source>
        <dbReference type="EMBL" id="KZS16534.1"/>
    </source>
</evidence>
<dbReference type="InterPro" id="IPR051320">
    <property type="entry name" value="Viral_Replic_Matur_Polypro"/>
</dbReference>
<dbReference type="AlphaFoldDB" id="A0A164ZN07"/>
<dbReference type="PANTHER" id="PTHR33064">
    <property type="entry name" value="POL PROTEIN"/>
    <property type="match status" value="1"/>
</dbReference>
<sequence>MMALSASARTTASLTQVDLQSGYHQVPVVDSSDRPKTVFITADGLHQFRTLSFGLTNAPVLSCLAQAGMKLKWLKCLFVEHTLKVLGHLISKEGVSPDPEKLEAVRNFSHPMKAIQRQNKVKRVQSFLGLCSYYRRHIQGFASIACTLTTLTKKEISFLLVEDQASSFNALIQILTSAPVLGHPNYDLQKEIFIDACGYGIGGILAQRIEEAERLIGYSSQLLTKSEVNYSITKKECLALVWCLSKFRCLL</sequence>
<evidence type="ECO:0000256" key="1">
    <source>
        <dbReference type="ARBA" id="ARBA00012493"/>
    </source>
</evidence>
<feature type="domain" description="Reverse transcriptase/retrotransposon-derived protein RNase H-like" evidence="2">
    <location>
        <begin position="162"/>
        <end position="251"/>
    </location>
</feature>
<dbReference type="PANTHER" id="PTHR33064:SF37">
    <property type="entry name" value="RIBONUCLEASE H"/>
    <property type="match status" value="1"/>
</dbReference>
<proteinExistence type="predicted"/>
<dbReference type="InterPro" id="IPR043502">
    <property type="entry name" value="DNA/RNA_pol_sf"/>
</dbReference>
<dbReference type="Pfam" id="PF17919">
    <property type="entry name" value="RT_RNaseH_2"/>
    <property type="match status" value="1"/>
</dbReference>
<name>A0A164ZN07_9CRUS</name>
<accession>A0A164ZN07</accession>
<dbReference type="SUPFAM" id="SSF56672">
    <property type="entry name" value="DNA/RNA polymerases"/>
    <property type="match status" value="1"/>
</dbReference>
<gene>
    <name evidence="3" type="ORF">APZ42_017715</name>
</gene>
<dbReference type="Gene3D" id="3.10.10.10">
    <property type="entry name" value="HIV Type 1 Reverse Transcriptase, subunit A, domain 1"/>
    <property type="match status" value="1"/>
</dbReference>
<comment type="caution">
    <text evidence="3">The sequence shown here is derived from an EMBL/GenBank/DDBJ whole genome shotgun (WGS) entry which is preliminary data.</text>
</comment>